<evidence type="ECO:0000313" key="2">
    <source>
        <dbReference type="EMBL" id="KAF5880071.1"/>
    </source>
</evidence>
<reference evidence="2" key="1">
    <citation type="submission" date="2020-07" db="EMBL/GenBank/DDBJ databases">
        <title>Clarias magur genome sequencing, assembly and annotation.</title>
        <authorList>
            <person name="Kushwaha B."/>
            <person name="Kumar R."/>
            <person name="Das P."/>
            <person name="Joshi C.G."/>
            <person name="Kumar D."/>
            <person name="Nagpure N.S."/>
            <person name="Pandey M."/>
            <person name="Agarwal S."/>
            <person name="Srivastava S."/>
            <person name="Singh M."/>
            <person name="Sahoo L."/>
            <person name="Jayasankar P."/>
            <person name="Meher P.K."/>
            <person name="Koringa P.G."/>
            <person name="Iquebal M.A."/>
            <person name="Das S.P."/>
            <person name="Bit A."/>
            <person name="Patnaik S."/>
            <person name="Patel N."/>
            <person name="Shah T.M."/>
            <person name="Hinsu A."/>
            <person name="Jena J.K."/>
        </authorList>
    </citation>
    <scope>NUCLEOTIDE SEQUENCE</scope>
    <source>
        <strain evidence="2">CIFAMagur01</strain>
        <tissue evidence="2">Testis</tissue>
    </source>
</reference>
<dbReference type="EMBL" id="QNUK01001717">
    <property type="protein sequence ID" value="KAF5880071.1"/>
    <property type="molecule type" value="Genomic_DNA"/>
</dbReference>
<evidence type="ECO:0000256" key="1">
    <source>
        <dbReference type="SAM" id="MobiDB-lite"/>
    </source>
</evidence>
<feature type="compositionally biased region" description="Basic and acidic residues" evidence="1">
    <location>
        <begin position="1"/>
        <end position="12"/>
    </location>
</feature>
<keyword evidence="3" id="KW-1185">Reference proteome</keyword>
<comment type="caution">
    <text evidence="2">The sequence shown here is derived from an EMBL/GenBank/DDBJ whole genome shotgun (WGS) entry which is preliminary data.</text>
</comment>
<protein>
    <submittedName>
        <fullName evidence="2">Uncharacterized protein</fullName>
    </submittedName>
</protein>
<accession>A0A8J4WMT7</accession>
<organism evidence="2 3">
    <name type="scientific">Clarias magur</name>
    <name type="common">Asian catfish</name>
    <name type="synonym">Macropteronotus magur</name>
    <dbReference type="NCBI Taxonomy" id="1594786"/>
    <lineage>
        <taxon>Eukaryota</taxon>
        <taxon>Metazoa</taxon>
        <taxon>Chordata</taxon>
        <taxon>Craniata</taxon>
        <taxon>Vertebrata</taxon>
        <taxon>Euteleostomi</taxon>
        <taxon>Actinopterygii</taxon>
        <taxon>Neopterygii</taxon>
        <taxon>Teleostei</taxon>
        <taxon>Ostariophysi</taxon>
        <taxon>Siluriformes</taxon>
        <taxon>Clariidae</taxon>
        <taxon>Clarias</taxon>
    </lineage>
</organism>
<proteinExistence type="predicted"/>
<feature type="compositionally biased region" description="Basic residues" evidence="1">
    <location>
        <begin position="13"/>
        <end position="24"/>
    </location>
</feature>
<gene>
    <name evidence="2" type="ORF">DAT39_023430</name>
</gene>
<feature type="region of interest" description="Disordered" evidence="1">
    <location>
        <begin position="1"/>
        <end position="53"/>
    </location>
</feature>
<dbReference type="AlphaFoldDB" id="A0A8J4WMT7"/>
<name>A0A8J4WMT7_CLAMG</name>
<sequence length="96" mass="10143">MRHRPGTDEAQTRHRRGTGCRSKGRSPAGPRAHRGQEQKTQSGGVTAGSGVQRSRAQAALSLSLLHNGRALSGAEGGAPEAICTKTRKFTKPVRSD</sequence>
<evidence type="ECO:0000313" key="3">
    <source>
        <dbReference type="Proteomes" id="UP000727407"/>
    </source>
</evidence>
<dbReference type="Proteomes" id="UP000727407">
    <property type="component" value="Unassembled WGS sequence"/>
</dbReference>